<evidence type="ECO:0000256" key="1">
    <source>
        <dbReference type="ARBA" id="ARBA00010894"/>
    </source>
</evidence>
<sequence length="201" mass="22056">MSALNEAFIYILQTLGQLYIFVVLLRFILQLVRADFYNPISQFVVKVTQPLLTPLRKIIPGVAGLDLAALALAFFVHMALAIAVLMLAGAPALDILLRLAIWVLISLSALFMKIFFFALIISIILSWVAPSSFNPAAQLIHQVCQPVLAPIRRMLPDLGGIDISPIFAFIALNLFDRFVIEAVAKSTGLVGPIRTLISPFL</sequence>
<dbReference type="PANTHER" id="PTHR33219">
    <property type="entry name" value="YLMG HOMOLOG PROTEIN 2, CHLOROPLASTIC"/>
    <property type="match status" value="1"/>
</dbReference>
<dbReference type="PANTHER" id="PTHR33219:SF14">
    <property type="entry name" value="PROTEIN COFACTOR ASSEMBLY OF COMPLEX C SUBUNIT B CCB3, CHLOROPLASTIC-RELATED"/>
    <property type="match status" value="1"/>
</dbReference>
<evidence type="ECO:0000256" key="2">
    <source>
        <dbReference type="SAM" id="Phobius"/>
    </source>
</evidence>
<keyword evidence="2" id="KW-1133">Transmembrane helix</keyword>
<feature type="transmembrane region" description="Helical" evidence="2">
    <location>
        <begin position="67"/>
        <end position="87"/>
    </location>
</feature>
<dbReference type="RefSeq" id="WP_289409297.1">
    <property type="nucleotide sequence ID" value="NZ_JAUCDY010000001.1"/>
</dbReference>
<feature type="transmembrane region" description="Helical" evidence="2">
    <location>
        <begin position="158"/>
        <end position="175"/>
    </location>
</feature>
<comment type="caution">
    <text evidence="3">The sequence shown here is derived from an EMBL/GenBank/DDBJ whole genome shotgun (WGS) entry which is preliminary data.</text>
</comment>
<reference evidence="3 4" key="1">
    <citation type="submission" date="2023-06" db="EMBL/GenBank/DDBJ databases">
        <title>Thiopseudomonas sp. CY1220 draft genome sequence.</title>
        <authorList>
            <person name="Zhao G."/>
            <person name="An M."/>
        </authorList>
    </citation>
    <scope>NUCLEOTIDE SEQUENCE [LARGE SCALE GENOMIC DNA]</scope>
    <source>
        <strain evidence="3 4">CY1220</strain>
    </source>
</reference>
<dbReference type="Pfam" id="PF02325">
    <property type="entry name" value="CCB3_YggT"/>
    <property type="match status" value="2"/>
</dbReference>
<protein>
    <submittedName>
        <fullName evidence="3">YggT family protein</fullName>
    </submittedName>
</protein>
<feature type="transmembrane region" description="Helical" evidence="2">
    <location>
        <begin position="7"/>
        <end position="29"/>
    </location>
</feature>
<evidence type="ECO:0000313" key="3">
    <source>
        <dbReference type="EMBL" id="MDM7856726.1"/>
    </source>
</evidence>
<dbReference type="EMBL" id="JAUCDY010000001">
    <property type="protein sequence ID" value="MDM7856726.1"/>
    <property type="molecule type" value="Genomic_DNA"/>
</dbReference>
<name>A0ABT7SKP4_9GAMM</name>
<gene>
    <name evidence="3" type="ORF">QEZ41_00275</name>
</gene>
<keyword evidence="2" id="KW-0472">Membrane</keyword>
<comment type="similarity">
    <text evidence="1">Belongs to the YggT family.</text>
</comment>
<proteinExistence type="inferred from homology"/>
<organism evidence="3 4">
    <name type="scientific">Thiopseudomonas acetoxidans</name>
    <dbReference type="NCBI Taxonomy" id="3041622"/>
    <lineage>
        <taxon>Bacteria</taxon>
        <taxon>Pseudomonadati</taxon>
        <taxon>Pseudomonadota</taxon>
        <taxon>Gammaproteobacteria</taxon>
        <taxon>Pseudomonadales</taxon>
        <taxon>Pseudomonadaceae</taxon>
        <taxon>Thiopseudomonas</taxon>
    </lineage>
</organism>
<dbReference type="Proteomes" id="UP001241056">
    <property type="component" value="Unassembled WGS sequence"/>
</dbReference>
<keyword evidence="2" id="KW-0812">Transmembrane</keyword>
<accession>A0ABT7SKP4</accession>
<evidence type="ECO:0000313" key="4">
    <source>
        <dbReference type="Proteomes" id="UP001241056"/>
    </source>
</evidence>
<dbReference type="InterPro" id="IPR003425">
    <property type="entry name" value="CCB3/YggT"/>
</dbReference>
<feature type="transmembrane region" description="Helical" evidence="2">
    <location>
        <begin position="99"/>
        <end position="129"/>
    </location>
</feature>
<keyword evidence="4" id="KW-1185">Reference proteome</keyword>